<organism evidence="5 6">
    <name type="scientific">Nitrosomonas oligotropha</name>
    <dbReference type="NCBI Taxonomy" id="42354"/>
    <lineage>
        <taxon>Bacteria</taxon>
        <taxon>Pseudomonadati</taxon>
        <taxon>Pseudomonadota</taxon>
        <taxon>Betaproteobacteria</taxon>
        <taxon>Nitrosomonadales</taxon>
        <taxon>Nitrosomonadaceae</taxon>
        <taxon>Nitrosomonas</taxon>
    </lineage>
</organism>
<dbReference type="GO" id="GO:0007155">
    <property type="term" value="P:cell adhesion"/>
    <property type="evidence" value="ECO:0007669"/>
    <property type="project" value="InterPro"/>
</dbReference>
<dbReference type="Gene3D" id="3.30.700.10">
    <property type="entry name" value="Glycoprotein, Type 4 Pilin"/>
    <property type="match status" value="1"/>
</dbReference>
<name>A0A2T5HYB0_9PROT</name>
<dbReference type="PROSITE" id="PS00409">
    <property type="entry name" value="PROKAR_NTER_METHYL"/>
    <property type="match status" value="1"/>
</dbReference>
<dbReference type="SUPFAM" id="SSF54523">
    <property type="entry name" value="Pili subunits"/>
    <property type="match status" value="1"/>
</dbReference>
<dbReference type="AlphaFoldDB" id="A0A2T5HYB0"/>
<evidence type="ECO:0000313" key="6">
    <source>
        <dbReference type="Proteomes" id="UP000244128"/>
    </source>
</evidence>
<evidence type="ECO:0000313" key="5">
    <source>
        <dbReference type="EMBL" id="PTQ76564.1"/>
    </source>
</evidence>
<dbReference type="PANTHER" id="PTHR30093">
    <property type="entry name" value="GENERAL SECRETION PATHWAY PROTEIN G"/>
    <property type="match status" value="1"/>
</dbReference>
<keyword evidence="3" id="KW-0281">Fimbrium</keyword>
<sequence>MQQVQKGFTLIELMIVVAIIGILAAVAVPAYQTYTLKARFSEVVSAAAPYKLGVELCFQEQGTLAAANCTNALGGIPAATAAADGAVAAGSGAISANGPLTATITMTASNANGLAGQTYILTGTSAGVGRPIIWTKAAGSTCIAAGIC</sequence>
<keyword evidence="4" id="KW-0812">Transmembrane</keyword>
<accession>A0A2T5HYB0</accession>
<protein>
    <submittedName>
        <fullName evidence="5">Type IV pilus assembly protein PilA</fullName>
    </submittedName>
</protein>
<keyword evidence="2" id="KW-0488">Methylation</keyword>
<dbReference type="Proteomes" id="UP000244128">
    <property type="component" value="Unassembled WGS sequence"/>
</dbReference>
<proteinExistence type="inferred from homology"/>
<evidence type="ECO:0000256" key="1">
    <source>
        <dbReference type="ARBA" id="ARBA00005233"/>
    </source>
</evidence>
<dbReference type="Pfam" id="PF00114">
    <property type="entry name" value="Pilin"/>
    <property type="match status" value="1"/>
</dbReference>
<dbReference type="InterPro" id="IPR001082">
    <property type="entry name" value="Pilin"/>
</dbReference>
<dbReference type="GO" id="GO:0043107">
    <property type="term" value="P:type IV pilus-dependent motility"/>
    <property type="evidence" value="ECO:0007669"/>
    <property type="project" value="TreeGrafter"/>
</dbReference>
<evidence type="ECO:0000256" key="3">
    <source>
        <dbReference type="RuleBase" id="RU000389"/>
    </source>
</evidence>
<feature type="transmembrane region" description="Helical" evidence="4">
    <location>
        <begin position="7"/>
        <end position="31"/>
    </location>
</feature>
<keyword evidence="4" id="KW-0472">Membrane</keyword>
<evidence type="ECO:0000256" key="2">
    <source>
        <dbReference type="ARBA" id="ARBA00022481"/>
    </source>
</evidence>
<dbReference type="NCBIfam" id="TIGR02532">
    <property type="entry name" value="IV_pilin_GFxxxE"/>
    <property type="match status" value="1"/>
</dbReference>
<dbReference type="EMBL" id="QAOI01000016">
    <property type="protein sequence ID" value="PTQ76564.1"/>
    <property type="molecule type" value="Genomic_DNA"/>
</dbReference>
<keyword evidence="4" id="KW-1133">Transmembrane helix</keyword>
<dbReference type="InterPro" id="IPR045584">
    <property type="entry name" value="Pilin-like"/>
</dbReference>
<dbReference type="InterPro" id="IPR012902">
    <property type="entry name" value="N_methyl_site"/>
</dbReference>
<dbReference type="GO" id="GO:0044096">
    <property type="term" value="C:type IV pilus"/>
    <property type="evidence" value="ECO:0007669"/>
    <property type="project" value="TreeGrafter"/>
</dbReference>
<dbReference type="RefSeq" id="WP_107803654.1">
    <property type="nucleotide sequence ID" value="NZ_QAOI01000016.1"/>
</dbReference>
<reference evidence="5 6" key="1">
    <citation type="submission" date="2018-04" db="EMBL/GenBank/DDBJ databases">
        <title>Active sludge and wastewater microbial communities from Klosterneuburg, Austria.</title>
        <authorList>
            <person name="Wagner M."/>
        </authorList>
    </citation>
    <scope>NUCLEOTIDE SEQUENCE [LARGE SCALE GENOMIC DNA]</scope>
    <source>
        <strain evidence="5 6">Nm49</strain>
    </source>
</reference>
<gene>
    <name evidence="5" type="ORF">C8R26_11668</name>
</gene>
<comment type="similarity">
    <text evidence="1 3">Belongs to the N-Me-Phe pilin family.</text>
</comment>
<dbReference type="PANTHER" id="PTHR30093:SF34">
    <property type="entry name" value="PREPILIN PEPTIDASE-DEPENDENT PROTEIN D"/>
    <property type="match status" value="1"/>
</dbReference>
<comment type="caution">
    <text evidence="5">The sequence shown here is derived from an EMBL/GenBank/DDBJ whole genome shotgun (WGS) entry which is preliminary data.</text>
</comment>
<evidence type="ECO:0000256" key="4">
    <source>
        <dbReference type="SAM" id="Phobius"/>
    </source>
</evidence>
<dbReference type="Pfam" id="PF07963">
    <property type="entry name" value="N_methyl"/>
    <property type="match status" value="1"/>
</dbReference>